<comment type="caution">
    <text evidence="2">The sequence shown here is derived from an EMBL/GenBank/DDBJ whole genome shotgun (WGS) entry which is preliminary data.</text>
</comment>
<evidence type="ECO:0000256" key="1">
    <source>
        <dbReference type="SAM" id="MobiDB-lite"/>
    </source>
</evidence>
<organism evidence="2 3">
    <name type="scientific">Eumeta variegata</name>
    <name type="common">Bagworm moth</name>
    <name type="synonym">Eumeta japonica</name>
    <dbReference type="NCBI Taxonomy" id="151549"/>
    <lineage>
        <taxon>Eukaryota</taxon>
        <taxon>Metazoa</taxon>
        <taxon>Ecdysozoa</taxon>
        <taxon>Arthropoda</taxon>
        <taxon>Hexapoda</taxon>
        <taxon>Insecta</taxon>
        <taxon>Pterygota</taxon>
        <taxon>Neoptera</taxon>
        <taxon>Endopterygota</taxon>
        <taxon>Lepidoptera</taxon>
        <taxon>Glossata</taxon>
        <taxon>Ditrysia</taxon>
        <taxon>Tineoidea</taxon>
        <taxon>Psychidae</taxon>
        <taxon>Oiketicinae</taxon>
        <taxon>Eumeta</taxon>
    </lineage>
</organism>
<feature type="region of interest" description="Disordered" evidence="1">
    <location>
        <begin position="158"/>
        <end position="218"/>
    </location>
</feature>
<keyword evidence="3" id="KW-1185">Reference proteome</keyword>
<sequence length="218" mass="23946">MAAAVGKKYSAKFAGRRVSIVGVGCSVDFKTDNDNVKFPTESCNPLRWPSMTESPEGARAQLTRDQRDDGGGARLSIAPVNCMWEVEFSYRHKALESITRGLNLDLNRTDRRIFNRSKTKPFVPRPGMLVESWLRMLSPNWRPRRLAILSSQWVNVTGSRAKSPQPQQPTATRTRGEKLKHEFQTHRDDLLCSGGGGGVPVRLSAARGRGGAGTGGGP</sequence>
<dbReference type="AlphaFoldDB" id="A0A4C2A8F2"/>
<name>A0A4C2A8F2_EUMVA</name>
<feature type="compositionally biased region" description="Basic and acidic residues" evidence="1">
    <location>
        <begin position="174"/>
        <end position="190"/>
    </location>
</feature>
<feature type="compositionally biased region" description="Basic and acidic residues" evidence="1">
    <location>
        <begin position="62"/>
        <end position="71"/>
    </location>
</feature>
<dbReference type="Proteomes" id="UP000299102">
    <property type="component" value="Unassembled WGS sequence"/>
</dbReference>
<proteinExistence type="predicted"/>
<reference evidence="2 3" key="1">
    <citation type="journal article" date="2019" name="Commun. Biol.">
        <title>The bagworm genome reveals a unique fibroin gene that provides high tensile strength.</title>
        <authorList>
            <person name="Kono N."/>
            <person name="Nakamura H."/>
            <person name="Ohtoshi R."/>
            <person name="Tomita M."/>
            <person name="Numata K."/>
            <person name="Arakawa K."/>
        </authorList>
    </citation>
    <scope>NUCLEOTIDE SEQUENCE [LARGE SCALE GENOMIC DNA]</scope>
</reference>
<accession>A0A4C2A8F2</accession>
<evidence type="ECO:0000313" key="3">
    <source>
        <dbReference type="Proteomes" id="UP000299102"/>
    </source>
</evidence>
<dbReference type="EMBL" id="BGZK01002730">
    <property type="protein sequence ID" value="GBP96082.1"/>
    <property type="molecule type" value="Genomic_DNA"/>
</dbReference>
<feature type="region of interest" description="Disordered" evidence="1">
    <location>
        <begin position="46"/>
        <end position="72"/>
    </location>
</feature>
<feature type="compositionally biased region" description="Gly residues" evidence="1">
    <location>
        <begin position="208"/>
        <end position="218"/>
    </location>
</feature>
<feature type="compositionally biased region" description="Polar residues" evidence="1">
    <location>
        <begin position="158"/>
        <end position="173"/>
    </location>
</feature>
<evidence type="ECO:0000313" key="2">
    <source>
        <dbReference type="EMBL" id="GBP96082.1"/>
    </source>
</evidence>
<protein>
    <submittedName>
        <fullName evidence="2">Uncharacterized protein</fullName>
    </submittedName>
</protein>
<gene>
    <name evidence="2" type="ORF">EVAR_66114_1</name>
</gene>